<reference evidence="1 2" key="1">
    <citation type="submission" date="2019-05" db="EMBL/GenBank/DDBJ databases">
        <title>Another draft genome of Portunus trituberculatus and its Hox gene families provides insights of decapod evolution.</title>
        <authorList>
            <person name="Jeong J.-H."/>
            <person name="Song I."/>
            <person name="Kim S."/>
            <person name="Choi T."/>
            <person name="Kim D."/>
            <person name="Ryu S."/>
            <person name="Kim W."/>
        </authorList>
    </citation>
    <scope>NUCLEOTIDE SEQUENCE [LARGE SCALE GENOMIC DNA]</scope>
    <source>
        <tissue evidence="1">Muscle</tissue>
    </source>
</reference>
<organism evidence="1 2">
    <name type="scientific">Portunus trituberculatus</name>
    <name type="common">Swimming crab</name>
    <name type="synonym">Neptunus trituberculatus</name>
    <dbReference type="NCBI Taxonomy" id="210409"/>
    <lineage>
        <taxon>Eukaryota</taxon>
        <taxon>Metazoa</taxon>
        <taxon>Ecdysozoa</taxon>
        <taxon>Arthropoda</taxon>
        <taxon>Crustacea</taxon>
        <taxon>Multicrustacea</taxon>
        <taxon>Malacostraca</taxon>
        <taxon>Eumalacostraca</taxon>
        <taxon>Eucarida</taxon>
        <taxon>Decapoda</taxon>
        <taxon>Pleocyemata</taxon>
        <taxon>Brachyura</taxon>
        <taxon>Eubrachyura</taxon>
        <taxon>Portunoidea</taxon>
        <taxon>Portunidae</taxon>
        <taxon>Portuninae</taxon>
        <taxon>Portunus</taxon>
    </lineage>
</organism>
<dbReference type="Proteomes" id="UP000324222">
    <property type="component" value="Unassembled WGS sequence"/>
</dbReference>
<dbReference type="AlphaFoldDB" id="A0A5B7HNK7"/>
<proteinExistence type="predicted"/>
<dbReference type="EMBL" id="VSRR010031725">
    <property type="protein sequence ID" value="MPC70797.1"/>
    <property type="molecule type" value="Genomic_DNA"/>
</dbReference>
<evidence type="ECO:0000313" key="2">
    <source>
        <dbReference type="Proteomes" id="UP000324222"/>
    </source>
</evidence>
<comment type="caution">
    <text evidence="1">The sequence shown here is derived from an EMBL/GenBank/DDBJ whole genome shotgun (WGS) entry which is preliminary data.</text>
</comment>
<protein>
    <submittedName>
        <fullName evidence="1">Uncharacterized protein</fullName>
    </submittedName>
</protein>
<evidence type="ECO:0000313" key="1">
    <source>
        <dbReference type="EMBL" id="MPC70797.1"/>
    </source>
</evidence>
<name>A0A5B7HNK7_PORTR</name>
<sequence length="51" mass="6092">MWRDLRMLPPRHTTPPPVCFSAAHGQSRCLHRHHTQHQRPQTHFKFVLSLL</sequence>
<keyword evidence="2" id="KW-1185">Reference proteome</keyword>
<gene>
    <name evidence="1" type="ORF">E2C01_065056</name>
</gene>
<accession>A0A5B7HNK7</accession>